<gene>
    <name evidence="1" type="ORF">GCM10010393_14120</name>
</gene>
<proteinExistence type="predicted"/>
<sequence>MATAAISPTGFLARRWAVGGYTGGGYAGGGGGYAKSGRGSREEVWSVMGTTLRSVHESRLRTS</sequence>
<evidence type="ECO:0000313" key="2">
    <source>
        <dbReference type="Proteomes" id="UP001499942"/>
    </source>
</evidence>
<reference evidence="1 2" key="1">
    <citation type="journal article" date="2019" name="Int. J. Syst. Evol. Microbiol.">
        <title>The Global Catalogue of Microorganisms (GCM) 10K type strain sequencing project: providing services to taxonomists for standard genome sequencing and annotation.</title>
        <authorList>
            <consortium name="The Broad Institute Genomics Platform"/>
            <consortium name="The Broad Institute Genome Sequencing Center for Infectious Disease"/>
            <person name="Wu L."/>
            <person name="Ma J."/>
        </authorList>
    </citation>
    <scope>NUCLEOTIDE SEQUENCE [LARGE SCALE GENOMIC DNA]</scope>
    <source>
        <strain evidence="1 2">JCM 5062</strain>
    </source>
</reference>
<organism evidence="1 2">
    <name type="scientific">Streptomyces gobitricini</name>
    <dbReference type="NCBI Taxonomy" id="68211"/>
    <lineage>
        <taxon>Bacteria</taxon>
        <taxon>Bacillati</taxon>
        <taxon>Actinomycetota</taxon>
        <taxon>Actinomycetes</taxon>
        <taxon>Kitasatosporales</taxon>
        <taxon>Streptomycetaceae</taxon>
        <taxon>Streptomyces</taxon>
    </lineage>
</organism>
<accession>A0ABN3LJU0</accession>
<comment type="caution">
    <text evidence="1">The sequence shown here is derived from an EMBL/GenBank/DDBJ whole genome shotgun (WGS) entry which is preliminary data.</text>
</comment>
<dbReference type="Proteomes" id="UP001499942">
    <property type="component" value="Unassembled WGS sequence"/>
</dbReference>
<keyword evidence="2" id="KW-1185">Reference proteome</keyword>
<name>A0ABN3LJU0_9ACTN</name>
<protein>
    <submittedName>
        <fullName evidence="1">Uncharacterized protein</fullName>
    </submittedName>
</protein>
<dbReference type="EMBL" id="BAAASR010000006">
    <property type="protein sequence ID" value="GAA2484343.1"/>
    <property type="molecule type" value="Genomic_DNA"/>
</dbReference>
<evidence type="ECO:0000313" key="1">
    <source>
        <dbReference type="EMBL" id="GAA2484343.1"/>
    </source>
</evidence>